<protein>
    <recommendedName>
        <fullName evidence="5">KCTD8/12/16 H1 domain-containing protein</fullName>
    </recommendedName>
</protein>
<keyword evidence="6" id="KW-1185">Reference proteome</keyword>
<evidence type="ECO:0000256" key="4">
    <source>
        <dbReference type="SAM" id="MobiDB-lite"/>
    </source>
</evidence>
<evidence type="ECO:0000256" key="1">
    <source>
        <dbReference type="ARBA" id="ARBA00004236"/>
    </source>
</evidence>
<dbReference type="WBParaSite" id="MBELARI_LOCUS21349">
    <property type="protein sequence ID" value="MBELARI_LOCUS21349"/>
    <property type="gene ID" value="MBELARI_LOCUS21349"/>
</dbReference>
<sequence length="293" mass="32340">MGGSASHVCHMGSISDNCPTSPPKAPQSRRTIRQASASYVTGRRHSSASATGEQGPPRRKISSRFGGGRGVAWGLASGRIHAMNAQLIQLHCANGELVTTPDTITKAPRLVDPNYLDKSDKDIILLILNALRRTEPRLIVPDNFDDWQTLRFELRRLGLDKMASMDASPHTITLSCQAALSIGRLNPEVTFRKVVRIVVCGRVAICRDVFEEQLNEARDGDAADDKYTSRFFLKHSQLERAFDTLALKGFRMVGASTFAPQVPQPGDETTFLHHTQYAFTRIPGQVPIFKDTN</sequence>
<feature type="domain" description="KCTD8/12/16 H1" evidence="5">
    <location>
        <begin position="171"/>
        <end position="281"/>
    </location>
</feature>
<feature type="region of interest" description="Disordered" evidence="4">
    <location>
        <begin position="1"/>
        <end position="65"/>
    </location>
</feature>
<evidence type="ECO:0000259" key="5">
    <source>
        <dbReference type="Pfam" id="PF23110"/>
    </source>
</evidence>
<keyword evidence="2" id="KW-1003">Cell membrane</keyword>
<evidence type="ECO:0000313" key="6">
    <source>
        <dbReference type="Proteomes" id="UP000887575"/>
    </source>
</evidence>
<evidence type="ECO:0000256" key="2">
    <source>
        <dbReference type="ARBA" id="ARBA00022475"/>
    </source>
</evidence>
<dbReference type="Proteomes" id="UP000887575">
    <property type="component" value="Unassembled WGS sequence"/>
</dbReference>
<evidence type="ECO:0000313" key="8">
    <source>
        <dbReference type="WBParaSite" id="MBELARI_LOCUS3815"/>
    </source>
</evidence>
<reference evidence="7 8" key="1">
    <citation type="submission" date="2024-02" db="UniProtKB">
        <authorList>
            <consortium name="WormBaseParasite"/>
        </authorList>
    </citation>
    <scope>IDENTIFICATION</scope>
</reference>
<dbReference type="WBParaSite" id="MBELARI_LOCUS3815">
    <property type="protein sequence ID" value="MBELARI_LOCUS3815"/>
    <property type="gene ID" value="MBELARI_LOCUS3815"/>
</dbReference>
<comment type="subcellular location">
    <subcellularLocation>
        <location evidence="1">Cell membrane</location>
    </subcellularLocation>
</comment>
<dbReference type="InterPro" id="IPR057093">
    <property type="entry name" value="H1_KCTD8_12_16"/>
</dbReference>
<evidence type="ECO:0000256" key="3">
    <source>
        <dbReference type="ARBA" id="ARBA00023136"/>
    </source>
</evidence>
<accession>A0AAF3F6I1</accession>
<dbReference type="AlphaFoldDB" id="A0AAF3F6I1"/>
<organism evidence="6 7">
    <name type="scientific">Mesorhabditis belari</name>
    <dbReference type="NCBI Taxonomy" id="2138241"/>
    <lineage>
        <taxon>Eukaryota</taxon>
        <taxon>Metazoa</taxon>
        <taxon>Ecdysozoa</taxon>
        <taxon>Nematoda</taxon>
        <taxon>Chromadorea</taxon>
        <taxon>Rhabditida</taxon>
        <taxon>Rhabditina</taxon>
        <taxon>Rhabditomorpha</taxon>
        <taxon>Rhabditoidea</taxon>
        <taxon>Rhabditidae</taxon>
        <taxon>Mesorhabditinae</taxon>
        <taxon>Mesorhabditis</taxon>
    </lineage>
</organism>
<dbReference type="Pfam" id="PF23110">
    <property type="entry name" value="H1_KCTD8_12_16"/>
    <property type="match status" value="1"/>
</dbReference>
<evidence type="ECO:0000313" key="7">
    <source>
        <dbReference type="WBParaSite" id="MBELARI_LOCUS21349"/>
    </source>
</evidence>
<keyword evidence="3" id="KW-0472">Membrane</keyword>
<proteinExistence type="predicted"/>
<name>A0AAF3F6I1_9BILA</name>